<accession>A0A1I7XFC4</accession>
<dbReference type="Gene3D" id="3.30.420.10">
    <property type="entry name" value="Ribonuclease H-like superfamily/Ribonuclease H"/>
    <property type="match status" value="1"/>
</dbReference>
<dbReference type="InterPro" id="IPR036397">
    <property type="entry name" value="RNaseH_sf"/>
</dbReference>
<dbReference type="GO" id="GO:0003676">
    <property type="term" value="F:nucleic acid binding"/>
    <property type="evidence" value="ECO:0007669"/>
    <property type="project" value="InterPro"/>
</dbReference>
<evidence type="ECO:0000313" key="1">
    <source>
        <dbReference type="Proteomes" id="UP000095283"/>
    </source>
</evidence>
<name>A0A1I7XFC4_HETBA</name>
<protein>
    <submittedName>
        <fullName evidence="2">DDE_3 domain-containing protein</fullName>
    </submittedName>
</protein>
<reference evidence="2" key="1">
    <citation type="submission" date="2016-11" db="UniProtKB">
        <authorList>
            <consortium name="WormBaseParasite"/>
        </authorList>
    </citation>
    <scope>IDENTIFICATION</scope>
</reference>
<dbReference type="Proteomes" id="UP000095283">
    <property type="component" value="Unplaced"/>
</dbReference>
<proteinExistence type="predicted"/>
<dbReference type="AlphaFoldDB" id="A0A1I7XFC4"/>
<dbReference type="WBParaSite" id="Hba_16215">
    <property type="protein sequence ID" value="Hba_16215"/>
    <property type="gene ID" value="Hba_16215"/>
</dbReference>
<keyword evidence="1" id="KW-1185">Reference proteome</keyword>
<evidence type="ECO:0000313" key="2">
    <source>
        <dbReference type="WBParaSite" id="Hba_16215"/>
    </source>
</evidence>
<sequence>MKKYPQLTQRHKNERLWTWLQDNSVATMDWPSPSPDLNPMENLWFETVKDLQSAIRKAWNEVDKIGIKNLANSMPERIFQAINRNGSCTDY</sequence>
<organism evidence="1 2">
    <name type="scientific">Heterorhabditis bacteriophora</name>
    <name type="common">Entomopathogenic nematode worm</name>
    <dbReference type="NCBI Taxonomy" id="37862"/>
    <lineage>
        <taxon>Eukaryota</taxon>
        <taxon>Metazoa</taxon>
        <taxon>Ecdysozoa</taxon>
        <taxon>Nematoda</taxon>
        <taxon>Chromadorea</taxon>
        <taxon>Rhabditida</taxon>
        <taxon>Rhabditina</taxon>
        <taxon>Rhabditomorpha</taxon>
        <taxon>Strongyloidea</taxon>
        <taxon>Heterorhabditidae</taxon>
        <taxon>Heterorhabditis</taxon>
    </lineage>
</organism>